<feature type="compositionally biased region" description="Polar residues" evidence="1">
    <location>
        <begin position="238"/>
        <end position="253"/>
    </location>
</feature>
<evidence type="ECO:0000313" key="3">
    <source>
        <dbReference type="Proteomes" id="UP000523161"/>
    </source>
</evidence>
<feature type="region of interest" description="Disordered" evidence="1">
    <location>
        <begin position="223"/>
        <end position="253"/>
    </location>
</feature>
<dbReference type="Proteomes" id="UP000523161">
    <property type="component" value="Unassembled WGS sequence"/>
</dbReference>
<reference evidence="2 3" key="1">
    <citation type="submission" date="2020-06" db="EMBL/GenBank/DDBJ databases">
        <title>Rheinheimera sp. nov., a marine bacterium isolated from coastal.</title>
        <authorList>
            <person name="Yu Q."/>
            <person name="Qi Y."/>
            <person name="Pu J."/>
        </authorList>
    </citation>
    <scope>NUCLEOTIDE SEQUENCE [LARGE SCALE GENOMIC DNA]</scope>
    <source>
        <strain evidence="2 3">YQF-2</strain>
    </source>
</reference>
<evidence type="ECO:0000313" key="2">
    <source>
        <dbReference type="EMBL" id="NRQ44331.1"/>
    </source>
</evidence>
<organism evidence="2 3">
    <name type="scientific">Rheinheimera lutimaris</name>
    <dbReference type="NCBI Taxonomy" id="2740584"/>
    <lineage>
        <taxon>Bacteria</taxon>
        <taxon>Pseudomonadati</taxon>
        <taxon>Pseudomonadota</taxon>
        <taxon>Gammaproteobacteria</taxon>
        <taxon>Chromatiales</taxon>
        <taxon>Chromatiaceae</taxon>
        <taxon>Rheinheimera</taxon>
    </lineage>
</organism>
<protein>
    <submittedName>
        <fullName evidence="2">Uncharacterized protein</fullName>
    </submittedName>
</protein>
<dbReference type="AlphaFoldDB" id="A0A7Y5AUX1"/>
<feature type="compositionally biased region" description="Low complexity" evidence="1">
    <location>
        <begin position="226"/>
        <end position="237"/>
    </location>
</feature>
<name>A0A7Y5AUX1_9GAMM</name>
<dbReference type="EMBL" id="JABSOD010000027">
    <property type="protein sequence ID" value="NRQ44331.1"/>
    <property type="molecule type" value="Genomic_DNA"/>
</dbReference>
<gene>
    <name evidence="2" type="ORF">HRH59_17480</name>
</gene>
<dbReference type="RefSeq" id="WP_173502560.1">
    <property type="nucleotide sequence ID" value="NZ_JABSOD010000027.1"/>
</dbReference>
<evidence type="ECO:0000256" key="1">
    <source>
        <dbReference type="SAM" id="MobiDB-lite"/>
    </source>
</evidence>
<proteinExistence type="predicted"/>
<accession>A0A7Y5AUX1</accession>
<sequence>MQINNTLLNSLTDWSGKTDADNTEGDNFMQTLSAALTPDNAKDPGEQAAQLISRLSGGADGSAAGLSSSDAMFAALTQNMMQTMLQDALTPPQTAAQAEAATPAGAFSDGSTPGFGDVLDMVNPLQHIPVVSQYYRDWTGDDMGYISQVAGGALWGGSLGVAASFVNLGLTSVMGQSPTQYIQQFFAGDDATAAGSASNTLAGNNSNSSRKAVSNNVSNTVITSPAYNNGNNSANYNRPVTANSTTARGPISS</sequence>
<keyword evidence="3" id="KW-1185">Reference proteome</keyword>
<comment type="caution">
    <text evidence="2">The sequence shown here is derived from an EMBL/GenBank/DDBJ whole genome shotgun (WGS) entry which is preliminary data.</text>
</comment>